<evidence type="ECO:0000256" key="1">
    <source>
        <dbReference type="SAM" id="MobiDB-lite"/>
    </source>
</evidence>
<comment type="caution">
    <text evidence="2">The sequence shown here is derived from an EMBL/GenBank/DDBJ whole genome shotgun (WGS) entry which is preliminary data.</text>
</comment>
<feature type="compositionally biased region" description="Pro residues" evidence="1">
    <location>
        <begin position="251"/>
        <end position="263"/>
    </location>
</feature>
<dbReference type="EMBL" id="JAQQWE010000010">
    <property type="protein sequence ID" value="KAK7937698.1"/>
    <property type="molecule type" value="Genomic_DNA"/>
</dbReference>
<gene>
    <name evidence="3" type="ORF">PG986_005548</name>
    <name evidence="2" type="ORF">PG986_014566</name>
</gene>
<name>A0ABR1PTC8_9PEZI</name>
<organism evidence="2 4">
    <name type="scientific">Apiospora aurea</name>
    <dbReference type="NCBI Taxonomy" id="335848"/>
    <lineage>
        <taxon>Eukaryota</taxon>
        <taxon>Fungi</taxon>
        <taxon>Dikarya</taxon>
        <taxon>Ascomycota</taxon>
        <taxon>Pezizomycotina</taxon>
        <taxon>Sordariomycetes</taxon>
        <taxon>Xylariomycetidae</taxon>
        <taxon>Amphisphaeriales</taxon>
        <taxon>Apiosporaceae</taxon>
        <taxon>Apiospora</taxon>
    </lineage>
</organism>
<accession>A0ABR1PTC8</accession>
<dbReference type="Proteomes" id="UP001391051">
    <property type="component" value="Unassembled WGS sequence"/>
</dbReference>
<dbReference type="RefSeq" id="XP_066701632.1">
    <property type="nucleotide sequence ID" value="XM_066841770.1"/>
</dbReference>
<reference evidence="2 4" key="1">
    <citation type="submission" date="2023-01" db="EMBL/GenBank/DDBJ databases">
        <title>Analysis of 21 Apiospora genomes using comparative genomics revels a genus with tremendous synthesis potential of carbohydrate active enzymes and secondary metabolites.</title>
        <authorList>
            <person name="Sorensen T."/>
        </authorList>
    </citation>
    <scope>NUCLEOTIDE SEQUENCE [LARGE SCALE GENOMIC DNA]</scope>
    <source>
        <strain evidence="2 4">CBS 24483</strain>
    </source>
</reference>
<sequence>MPPARRRAAAVRAAKKQVRLLRKKYPNVVVMGYENACYPCISAWAYGYKPDFGEKPDFNCAQCSPNSSRCGAEKDGAVPAFGCCGNKKTCSEPPAMLAADHVFFGKVFEFTCSFFWSVDDDDEYDIPLEGRKMAGSALLSLATSFCRFVESHRSEFGIAGTKKNNKADLSAYQDKVLAREANLKMGFARLAGNANVASRQVGTALGLAGVRYLEDGEWEDLRARLGRCLAPYGMGLYVRVEQVNAGRPGNTPSPPGSPSPAPGPLRDAMGRLLAQFGDDGMLIEQFDDLGNVLPQYDEDGNLVDQFDDDGNLLQFP</sequence>
<dbReference type="EMBL" id="JAQQWE010000004">
    <property type="protein sequence ID" value="KAK7956326.1"/>
    <property type="molecule type" value="Genomic_DNA"/>
</dbReference>
<dbReference type="GeneID" id="92074832"/>
<keyword evidence="4" id="KW-1185">Reference proteome</keyword>
<evidence type="ECO:0000313" key="3">
    <source>
        <dbReference type="EMBL" id="KAK7956326.1"/>
    </source>
</evidence>
<evidence type="ECO:0000313" key="2">
    <source>
        <dbReference type="EMBL" id="KAK7937698.1"/>
    </source>
</evidence>
<evidence type="ECO:0000313" key="4">
    <source>
        <dbReference type="Proteomes" id="UP001391051"/>
    </source>
</evidence>
<proteinExistence type="predicted"/>
<protein>
    <submittedName>
        <fullName evidence="2">Uncharacterized protein</fullName>
    </submittedName>
</protein>
<feature type="region of interest" description="Disordered" evidence="1">
    <location>
        <begin position="245"/>
        <end position="267"/>
    </location>
</feature>